<name>A0ABP0LMZ3_9DINO</name>
<dbReference type="EMBL" id="CAXAMM010016716">
    <property type="protein sequence ID" value="CAK9039712.1"/>
    <property type="molecule type" value="Genomic_DNA"/>
</dbReference>
<dbReference type="Gene3D" id="3.40.50.10860">
    <property type="entry name" value="Leucine Dehydrogenase, chain A, domain 1"/>
    <property type="match status" value="1"/>
</dbReference>
<organism evidence="4 5">
    <name type="scientific">Durusdinium trenchii</name>
    <dbReference type="NCBI Taxonomy" id="1381693"/>
    <lineage>
        <taxon>Eukaryota</taxon>
        <taxon>Sar</taxon>
        <taxon>Alveolata</taxon>
        <taxon>Dinophyceae</taxon>
        <taxon>Suessiales</taxon>
        <taxon>Symbiodiniaceae</taxon>
        <taxon>Durusdinium</taxon>
    </lineage>
</organism>
<dbReference type="InterPro" id="IPR029001">
    <property type="entry name" value="ITPase-like_fam"/>
</dbReference>
<reference evidence="4 5" key="1">
    <citation type="submission" date="2024-02" db="EMBL/GenBank/DDBJ databases">
        <authorList>
            <person name="Chen Y."/>
            <person name="Shah S."/>
            <person name="Dougan E. K."/>
            <person name="Thang M."/>
            <person name="Chan C."/>
        </authorList>
    </citation>
    <scope>NUCLEOTIDE SEQUENCE [LARGE SCALE GENOMIC DNA]</scope>
</reference>
<gene>
    <name evidence="4" type="ORF">SCF082_LOCUS23215</name>
</gene>
<dbReference type="Gene3D" id="3.90.950.10">
    <property type="match status" value="1"/>
</dbReference>
<dbReference type="HAMAP" id="MF_00222">
    <property type="entry name" value="Shikimate_DH_AroE"/>
    <property type="match status" value="1"/>
</dbReference>
<protein>
    <submittedName>
        <fullName evidence="4">Shikimate dehydrogenase (NADP(+)) (SDH)</fullName>
    </submittedName>
</protein>
<dbReference type="PANTHER" id="PTHR21089:SF1">
    <property type="entry name" value="BIFUNCTIONAL 3-DEHYDROQUINATE DEHYDRATASE_SHIKIMATE DEHYDROGENASE, CHLOROPLASTIC"/>
    <property type="match status" value="1"/>
</dbReference>
<dbReference type="InterPro" id="IPR013708">
    <property type="entry name" value="Shikimate_DH-bd_N"/>
</dbReference>
<dbReference type="SUPFAM" id="SSF52972">
    <property type="entry name" value="ITPase-like"/>
    <property type="match status" value="1"/>
</dbReference>
<dbReference type="InterPro" id="IPR003697">
    <property type="entry name" value="Maf-like"/>
</dbReference>
<keyword evidence="5" id="KW-1185">Reference proteome</keyword>
<dbReference type="Pfam" id="PF08501">
    <property type="entry name" value="Shikimate_dh_N"/>
    <property type="match status" value="1"/>
</dbReference>
<dbReference type="InterPro" id="IPR022893">
    <property type="entry name" value="Shikimate_DH_fam"/>
</dbReference>
<feature type="domain" description="Quinate/shikimate 5-dehydrogenase/glutamyl-tRNA reductase" evidence="2">
    <location>
        <begin position="168"/>
        <end position="241"/>
    </location>
</feature>
<dbReference type="Gene3D" id="3.40.50.720">
    <property type="entry name" value="NAD(P)-binding Rossmann-like Domain"/>
    <property type="match status" value="1"/>
</dbReference>
<dbReference type="InterPro" id="IPR006151">
    <property type="entry name" value="Shikm_DH/Glu-tRNA_Rdtase"/>
</dbReference>
<feature type="domain" description="Shikimate dehydrogenase substrate binding N-terminal" evidence="3">
    <location>
        <begin position="59"/>
        <end position="140"/>
    </location>
</feature>
<accession>A0ABP0LMZ3</accession>
<dbReference type="InterPro" id="IPR046346">
    <property type="entry name" value="Aminoacid_DH-like_N_sf"/>
</dbReference>
<dbReference type="InterPro" id="IPR036291">
    <property type="entry name" value="NAD(P)-bd_dom_sf"/>
</dbReference>
<dbReference type="PANTHER" id="PTHR21089">
    <property type="entry name" value="SHIKIMATE DEHYDROGENASE"/>
    <property type="match status" value="1"/>
</dbReference>
<keyword evidence="1" id="KW-0378">Hydrolase</keyword>
<dbReference type="SUPFAM" id="SSF53223">
    <property type="entry name" value="Aminoacid dehydrogenase-like, N-terminal domain"/>
    <property type="match status" value="1"/>
</dbReference>
<dbReference type="CDD" id="cd01065">
    <property type="entry name" value="NAD_bind_Shikimate_DH"/>
    <property type="match status" value="1"/>
</dbReference>
<proteinExistence type="inferred from homology"/>
<evidence type="ECO:0000313" key="5">
    <source>
        <dbReference type="Proteomes" id="UP001642464"/>
    </source>
</evidence>
<sequence>VLTASVGAYAYEREGAQLFDRVEGDYYAILGLPLLPVLDLLRREGVPGPITGRTRIAGVIGAPVRHSLSPLLMNRWIAAAGLDAAYVALPAQDDLDAAGFRALAQAGLAGLNVTLPFKQLALEAADRVTEAAQAARAANLLLFRDGRIVADNTDIDGARDALAAAGAGFAGRHVLVLGAGGVAQAICTAATRDGAARLTLCNRTPKRAAVLATRLEAARVQPWAQRHAAAAEADIIVNATSLGLDGQSSPIDDWQGVKPDTIVFDTIYTPAQRPFLAQARAAGLTIVDGLAMLIGQARPSFRQLFGADVPDSVDAAALLRGALDDDGV</sequence>
<evidence type="ECO:0000256" key="1">
    <source>
        <dbReference type="ARBA" id="ARBA00022801"/>
    </source>
</evidence>
<feature type="non-terminal residue" evidence="4">
    <location>
        <position position="1"/>
    </location>
</feature>
<dbReference type="Pfam" id="PF01488">
    <property type="entry name" value="Shikimate_DH"/>
    <property type="match status" value="1"/>
</dbReference>
<evidence type="ECO:0000313" key="4">
    <source>
        <dbReference type="EMBL" id="CAK9039712.1"/>
    </source>
</evidence>
<dbReference type="Pfam" id="PF02545">
    <property type="entry name" value="Maf"/>
    <property type="match status" value="1"/>
</dbReference>
<dbReference type="Proteomes" id="UP001642464">
    <property type="component" value="Unassembled WGS sequence"/>
</dbReference>
<evidence type="ECO:0000259" key="3">
    <source>
        <dbReference type="Pfam" id="PF08501"/>
    </source>
</evidence>
<evidence type="ECO:0000259" key="2">
    <source>
        <dbReference type="Pfam" id="PF01488"/>
    </source>
</evidence>
<dbReference type="SUPFAM" id="SSF51735">
    <property type="entry name" value="NAD(P)-binding Rossmann-fold domains"/>
    <property type="match status" value="1"/>
</dbReference>
<comment type="caution">
    <text evidence="4">The sequence shown here is derived from an EMBL/GenBank/DDBJ whole genome shotgun (WGS) entry which is preliminary data.</text>
</comment>